<evidence type="ECO:0000259" key="5">
    <source>
        <dbReference type="PROSITE" id="PS50110"/>
    </source>
</evidence>
<dbReference type="CDD" id="cd06170">
    <property type="entry name" value="LuxR_C_like"/>
    <property type="match status" value="1"/>
</dbReference>
<dbReference type="Pfam" id="PF00196">
    <property type="entry name" value="GerE"/>
    <property type="match status" value="1"/>
</dbReference>
<dbReference type="EMBL" id="QNRM01000005">
    <property type="protein sequence ID" value="RBP19139.1"/>
    <property type="molecule type" value="Genomic_DNA"/>
</dbReference>
<evidence type="ECO:0000313" key="7">
    <source>
        <dbReference type="Proteomes" id="UP000252124"/>
    </source>
</evidence>
<feature type="modified residue" description="4-aspartylphosphate" evidence="3">
    <location>
        <position position="74"/>
    </location>
</feature>
<evidence type="ECO:0000256" key="2">
    <source>
        <dbReference type="ARBA" id="ARBA00023125"/>
    </source>
</evidence>
<dbReference type="PANTHER" id="PTHR45566">
    <property type="entry name" value="HTH-TYPE TRANSCRIPTIONAL REGULATOR YHJB-RELATED"/>
    <property type="match status" value="1"/>
</dbReference>
<dbReference type="InterPro" id="IPR011006">
    <property type="entry name" value="CheY-like_superfamily"/>
</dbReference>
<evidence type="ECO:0000259" key="4">
    <source>
        <dbReference type="PROSITE" id="PS50043"/>
    </source>
</evidence>
<keyword evidence="7" id="KW-1185">Reference proteome</keyword>
<keyword evidence="2" id="KW-0238">DNA-binding</keyword>
<comment type="caution">
    <text evidence="6">The sequence shown here is derived from an EMBL/GenBank/DDBJ whole genome shotgun (WGS) entry which is preliminary data.</text>
</comment>
<dbReference type="SUPFAM" id="SSF52172">
    <property type="entry name" value="CheY-like"/>
    <property type="match status" value="1"/>
</dbReference>
<dbReference type="SMART" id="SM00448">
    <property type="entry name" value="REC"/>
    <property type="match status" value="1"/>
</dbReference>
<dbReference type="SMART" id="SM00421">
    <property type="entry name" value="HTH_LUXR"/>
    <property type="match status" value="1"/>
</dbReference>
<dbReference type="InterPro" id="IPR051015">
    <property type="entry name" value="EvgA-like"/>
</dbReference>
<proteinExistence type="predicted"/>
<dbReference type="PROSITE" id="PS50043">
    <property type="entry name" value="HTH_LUXR_2"/>
    <property type="match status" value="1"/>
</dbReference>
<sequence>MAQHSPDVPPAHVAVRLRMERLRIVLADDHPLVLMAMRDLLDRELSFEITATLSSPTALVEHLRGGQPDVIITDYSMPGDDTYGDGIRLVQYLARHFPRARLVVLTMVSNPMIISALYDAGVSAVVLKRDNLAEIVTALRTLQAGRNYYPPGFQREGVEDSHTRFIGERINSLSPKEFEVLRHFIRGESMMQVAETLQRSVKTVSGQKISAMRKLNVQTDQELVAFCVECGIFQ</sequence>
<dbReference type="SUPFAM" id="SSF46894">
    <property type="entry name" value="C-terminal effector domain of the bipartite response regulators"/>
    <property type="match status" value="1"/>
</dbReference>
<dbReference type="PRINTS" id="PR00038">
    <property type="entry name" value="HTHLUXR"/>
</dbReference>
<dbReference type="InterPro" id="IPR036388">
    <property type="entry name" value="WH-like_DNA-bd_sf"/>
</dbReference>
<dbReference type="CDD" id="cd17535">
    <property type="entry name" value="REC_NarL-like"/>
    <property type="match status" value="1"/>
</dbReference>
<dbReference type="InterPro" id="IPR000792">
    <property type="entry name" value="Tscrpt_reg_LuxR_C"/>
</dbReference>
<gene>
    <name evidence="6" type="ORF">DFP87_105216</name>
</gene>
<keyword evidence="1 3" id="KW-0597">Phosphoprotein</keyword>
<protein>
    <submittedName>
        <fullName evidence="6">LuxR family two component transcriptional regulator</fullName>
    </submittedName>
</protein>
<dbReference type="Proteomes" id="UP000252124">
    <property type="component" value="Unassembled WGS sequence"/>
</dbReference>
<evidence type="ECO:0000313" key="6">
    <source>
        <dbReference type="EMBL" id="RBP19139.1"/>
    </source>
</evidence>
<dbReference type="InterPro" id="IPR058245">
    <property type="entry name" value="NreC/VraR/RcsB-like_REC"/>
</dbReference>
<accession>A0ABX9G942</accession>
<dbReference type="Gene3D" id="3.40.50.2300">
    <property type="match status" value="1"/>
</dbReference>
<feature type="domain" description="HTH luxR-type" evidence="4">
    <location>
        <begin position="166"/>
        <end position="231"/>
    </location>
</feature>
<evidence type="ECO:0000256" key="3">
    <source>
        <dbReference type="PROSITE-ProRule" id="PRU00169"/>
    </source>
</evidence>
<reference evidence="6 7" key="1">
    <citation type="submission" date="2018-06" db="EMBL/GenBank/DDBJ databases">
        <title>Genomic Encyclopedia of Type Strains, Phase III (KMG-III): the genomes of soil and plant-associated and newly described type strains.</title>
        <authorList>
            <person name="Whitman W."/>
        </authorList>
    </citation>
    <scope>NUCLEOTIDE SEQUENCE [LARGE SCALE GENOMIC DNA]</scope>
    <source>
        <strain evidence="6 7">CECT 7342</strain>
    </source>
</reference>
<dbReference type="Gene3D" id="1.10.10.10">
    <property type="entry name" value="Winged helix-like DNA-binding domain superfamily/Winged helix DNA-binding domain"/>
    <property type="match status" value="1"/>
</dbReference>
<evidence type="ECO:0000256" key="1">
    <source>
        <dbReference type="ARBA" id="ARBA00022553"/>
    </source>
</evidence>
<dbReference type="InterPro" id="IPR001789">
    <property type="entry name" value="Sig_transdc_resp-reg_receiver"/>
</dbReference>
<dbReference type="Pfam" id="PF00072">
    <property type="entry name" value="Response_reg"/>
    <property type="match status" value="1"/>
</dbReference>
<dbReference type="InterPro" id="IPR016032">
    <property type="entry name" value="Sig_transdc_resp-reg_C-effctor"/>
</dbReference>
<dbReference type="PANTHER" id="PTHR45566:SF2">
    <property type="entry name" value="NARL SUBFAMILY"/>
    <property type="match status" value="1"/>
</dbReference>
<dbReference type="PROSITE" id="PS50110">
    <property type="entry name" value="RESPONSE_REGULATORY"/>
    <property type="match status" value="1"/>
</dbReference>
<organism evidence="6 7">
    <name type="scientific">Achromobacter marplatensis</name>
    <dbReference type="NCBI Taxonomy" id="470868"/>
    <lineage>
        <taxon>Bacteria</taxon>
        <taxon>Pseudomonadati</taxon>
        <taxon>Pseudomonadota</taxon>
        <taxon>Betaproteobacteria</taxon>
        <taxon>Burkholderiales</taxon>
        <taxon>Alcaligenaceae</taxon>
        <taxon>Achromobacter</taxon>
    </lineage>
</organism>
<name>A0ABX9G942_9BURK</name>
<feature type="domain" description="Response regulatory" evidence="5">
    <location>
        <begin position="23"/>
        <end position="143"/>
    </location>
</feature>